<dbReference type="Gene3D" id="3.40.50.10910">
    <property type="entry name" value="Amidohydrolase"/>
    <property type="match status" value="1"/>
</dbReference>
<dbReference type="EMBL" id="DVIQ01000002">
    <property type="protein sequence ID" value="HIS29958.1"/>
    <property type="molecule type" value="Genomic_DNA"/>
</dbReference>
<reference evidence="2" key="2">
    <citation type="journal article" date="2021" name="PeerJ">
        <title>Extensive microbial diversity within the chicken gut microbiome revealed by metagenomics and culture.</title>
        <authorList>
            <person name="Gilroy R."/>
            <person name="Ravi A."/>
            <person name="Getino M."/>
            <person name="Pursley I."/>
            <person name="Horton D.L."/>
            <person name="Alikhan N.F."/>
            <person name="Baker D."/>
            <person name="Gharbi K."/>
            <person name="Hall N."/>
            <person name="Watson M."/>
            <person name="Adriaenssens E.M."/>
            <person name="Foster-Nyarko E."/>
            <person name="Jarju S."/>
            <person name="Secka A."/>
            <person name="Antonio M."/>
            <person name="Oren A."/>
            <person name="Chaudhuri R.R."/>
            <person name="La Ragione R."/>
            <person name="Hildebrand F."/>
            <person name="Pallen M.J."/>
        </authorList>
    </citation>
    <scope>NUCLEOTIDE SEQUENCE</scope>
    <source>
        <strain evidence="2">CHK190-19873</strain>
    </source>
</reference>
<dbReference type="AlphaFoldDB" id="A0A9D1JIU4"/>
<dbReference type="GO" id="GO:0016810">
    <property type="term" value="F:hydrolase activity, acting on carbon-nitrogen (but not peptide) bonds"/>
    <property type="evidence" value="ECO:0007669"/>
    <property type="project" value="InterPro"/>
</dbReference>
<accession>A0A9D1JIU4</accession>
<dbReference type="Gene3D" id="3.30.110.90">
    <property type="entry name" value="Amidohydrolase"/>
    <property type="match status" value="1"/>
</dbReference>
<dbReference type="PANTHER" id="PTHR43135:SF3">
    <property type="entry name" value="ALPHA-D-RIBOSE 1-METHYLPHOSPHONATE 5-TRIPHOSPHATE DIPHOSPHATASE"/>
    <property type="match status" value="1"/>
</dbReference>
<evidence type="ECO:0000313" key="3">
    <source>
        <dbReference type="Proteomes" id="UP000823935"/>
    </source>
</evidence>
<dbReference type="InterPro" id="IPR032466">
    <property type="entry name" value="Metal_Hydrolase"/>
</dbReference>
<feature type="domain" description="Amidohydrolase-related" evidence="1">
    <location>
        <begin position="52"/>
        <end position="382"/>
    </location>
</feature>
<dbReference type="SUPFAM" id="SSF51338">
    <property type="entry name" value="Composite domain of metallo-dependent hydrolases"/>
    <property type="match status" value="1"/>
</dbReference>
<dbReference type="InterPro" id="IPR006680">
    <property type="entry name" value="Amidohydro-rel"/>
</dbReference>
<protein>
    <submittedName>
        <fullName evidence="2">Amidohydrolase family protein</fullName>
    </submittedName>
</protein>
<organism evidence="2 3">
    <name type="scientific">Candidatus Limivivens intestinipullorum</name>
    <dbReference type="NCBI Taxonomy" id="2840858"/>
    <lineage>
        <taxon>Bacteria</taxon>
        <taxon>Bacillati</taxon>
        <taxon>Bacillota</taxon>
        <taxon>Clostridia</taxon>
        <taxon>Lachnospirales</taxon>
        <taxon>Lachnospiraceae</taxon>
        <taxon>Lachnospiraceae incertae sedis</taxon>
        <taxon>Candidatus Limivivens</taxon>
    </lineage>
</organism>
<dbReference type="Gene3D" id="1.20.58.520">
    <property type="entry name" value="Amidohydrolase"/>
    <property type="match status" value="1"/>
</dbReference>
<proteinExistence type="predicted"/>
<evidence type="ECO:0000259" key="1">
    <source>
        <dbReference type="Pfam" id="PF01979"/>
    </source>
</evidence>
<dbReference type="Proteomes" id="UP000823935">
    <property type="component" value="Unassembled WGS sequence"/>
</dbReference>
<dbReference type="InterPro" id="IPR011059">
    <property type="entry name" value="Metal-dep_hydrolase_composite"/>
</dbReference>
<name>A0A9D1JIU4_9FIRM</name>
<evidence type="ECO:0000313" key="2">
    <source>
        <dbReference type="EMBL" id="HIS29958.1"/>
    </source>
</evidence>
<dbReference type="PANTHER" id="PTHR43135">
    <property type="entry name" value="ALPHA-D-RIBOSE 1-METHYLPHOSPHONATE 5-TRIPHOSPHATE DIPHOSPHATASE"/>
    <property type="match status" value="1"/>
</dbReference>
<sequence length="410" mass="46287">MKVLKNVNILPMTENTVLWNRNLWIEEGRIANITARDVLPEKAETVDCGGAYVIPGLIDAHVHLDESYMGDFFLACGITSVRNMRGYAMHAAWRDEILAGTRRGPYIYSTGPIYDGEDPSIPDNSNEILHTPEDVEKAIVYTKSHGFLWLKTYPSILPELYHYLMRRAGEEGLPVCGHMSKLVDDRILADEGYSCCEHSSSLPGKKEDIRYLAASGMWFCPTQAVCETLPDYVWNGKKLSDIREYGLLPDYAREEWEESNRKICESYRVQGVRPDIQVVIDRGKTFFEHSSMWMAGSDCPYPGMIPGFSLLDELEKLVALYGCTPYEALAAATAKPAMYMGISQKKGRVCRGMDADLVILKENPLSDISNIRTVKSVIQGGQLWDKETLQRRLDAAAKLSRVPREKQREL</sequence>
<dbReference type="Pfam" id="PF01979">
    <property type="entry name" value="Amidohydro_1"/>
    <property type="match status" value="1"/>
</dbReference>
<dbReference type="SUPFAM" id="SSF51556">
    <property type="entry name" value="Metallo-dependent hydrolases"/>
    <property type="match status" value="1"/>
</dbReference>
<dbReference type="Gene3D" id="2.30.40.10">
    <property type="entry name" value="Urease, subunit C, domain 1"/>
    <property type="match status" value="1"/>
</dbReference>
<dbReference type="InterPro" id="IPR051781">
    <property type="entry name" value="Metallo-dep_Hydrolase"/>
</dbReference>
<comment type="caution">
    <text evidence="2">The sequence shown here is derived from an EMBL/GenBank/DDBJ whole genome shotgun (WGS) entry which is preliminary data.</text>
</comment>
<gene>
    <name evidence="2" type="ORF">IAB44_00175</name>
</gene>
<reference evidence="2" key="1">
    <citation type="submission" date="2020-10" db="EMBL/GenBank/DDBJ databases">
        <authorList>
            <person name="Gilroy R."/>
        </authorList>
    </citation>
    <scope>NUCLEOTIDE SEQUENCE</scope>
    <source>
        <strain evidence="2">CHK190-19873</strain>
    </source>
</reference>